<evidence type="ECO:0000313" key="3">
    <source>
        <dbReference type="Proteomes" id="UP001301958"/>
    </source>
</evidence>
<sequence>MFTRSHTHTRNEQCFLHTIYGFFFLVSIKMIFSGSVLVIIDVQMTREEWRGREWLDLSFFSFSFYILAFKIKLCIVCIYVCVLVFVLDIFL</sequence>
<keyword evidence="1" id="KW-1133">Transmembrane helix</keyword>
<accession>A0AAN7H395</accession>
<name>A0AAN7H395_9PEZI</name>
<reference evidence="2" key="2">
    <citation type="submission" date="2023-05" db="EMBL/GenBank/DDBJ databases">
        <authorList>
            <consortium name="Lawrence Berkeley National Laboratory"/>
            <person name="Steindorff A."/>
            <person name="Hensen N."/>
            <person name="Bonometti L."/>
            <person name="Westerberg I."/>
            <person name="Brannstrom I.O."/>
            <person name="Guillou S."/>
            <person name="Cros-Aarteil S."/>
            <person name="Calhoun S."/>
            <person name="Haridas S."/>
            <person name="Kuo A."/>
            <person name="Mondo S."/>
            <person name="Pangilinan J."/>
            <person name="Riley R."/>
            <person name="Labutti K."/>
            <person name="Andreopoulos B."/>
            <person name="Lipzen A."/>
            <person name="Chen C."/>
            <person name="Yanf M."/>
            <person name="Daum C."/>
            <person name="Ng V."/>
            <person name="Clum A."/>
            <person name="Ohm R."/>
            <person name="Martin F."/>
            <person name="Silar P."/>
            <person name="Natvig D."/>
            <person name="Lalanne C."/>
            <person name="Gautier V."/>
            <person name="Ament-Velasquez S.L."/>
            <person name="Kruys A."/>
            <person name="Hutchinson M.I."/>
            <person name="Powell A.J."/>
            <person name="Barry K."/>
            <person name="Miller A.N."/>
            <person name="Grigoriev I.V."/>
            <person name="Debuchy R."/>
            <person name="Gladieux P."/>
            <person name="Thoren M.H."/>
            <person name="Johannesson H."/>
        </authorList>
    </citation>
    <scope>NUCLEOTIDE SEQUENCE</scope>
    <source>
        <strain evidence="2">CBS 990.96</strain>
    </source>
</reference>
<keyword evidence="1" id="KW-0812">Transmembrane</keyword>
<feature type="transmembrane region" description="Helical" evidence="1">
    <location>
        <begin position="20"/>
        <end position="42"/>
    </location>
</feature>
<protein>
    <submittedName>
        <fullName evidence="2">Uncharacterized protein</fullName>
    </submittedName>
</protein>
<organism evidence="2 3">
    <name type="scientific">Podospora fimiseda</name>
    <dbReference type="NCBI Taxonomy" id="252190"/>
    <lineage>
        <taxon>Eukaryota</taxon>
        <taxon>Fungi</taxon>
        <taxon>Dikarya</taxon>
        <taxon>Ascomycota</taxon>
        <taxon>Pezizomycotina</taxon>
        <taxon>Sordariomycetes</taxon>
        <taxon>Sordariomycetidae</taxon>
        <taxon>Sordariales</taxon>
        <taxon>Podosporaceae</taxon>
        <taxon>Podospora</taxon>
    </lineage>
</organism>
<evidence type="ECO:0000313" key="2">
    <source>
        <dbReference type="EMBL" id="KAK4230883.1"/>
    </source>
</evidence>
<gene>
    <name evidence="2" type="ORF">QBC38DRAFT_468176</name>
</gene>
<reference evidence="2" key="1">
    <citation type="journal article" date="2023" name="Mol. Phylogenet. Evol.">
        <title>Genome-scale phylogeny and comparative genomics of the fungal order Sordariales.</title>
        <authorList>
            <person name="Hensen N."/>
            <person name="Bonometti L."/>
            <person name="Westerberg I."/>
            <person name="Brannstrom I.O."/>
            <person name="Guillou S."/>
            <person name="Cros-Aarteil S."/>
            <person name="Calhoun S."/>
            <person name="Haridas S."/>
            <person name="Kuo A."/>
            <person name="Mondo S."/>
            <person name="Pangilinan J."/>
            <person name="Riley R."/>
            <person name="LaButti K."/>
            <person name="Andreopoulos B."/>
            <person name="Lipzen A."/>
            <person name="Chen C."/>
            <person name="Yan M."/>
            <person name="Daum C."/>
            <person name="Ng V."/>
            <person name="Clum A."/>
            <person name="Steindorff A."/>
            <person name="Ohm R.A."/>
            <person name="Martin F."/>
            <person name="Silar P."/>
            <person name="Natvig D.O."/>
            <person name="Lalanne C."/>
            <person name="Gautier V."/>
            <person name="Ament-Velasquez S.L."/>
            <person name="Kruys A."/>
            <person name="Hutchinson M.I."/>
            <person name="Powell A.J."/>
            <person name="Barry K."/>
            <person name="Miller A.N."/>
            <person name="Grigoriev I.V."/>
            <person name="Debuchy R."/>
            <person name="Gladieux P."/>
            <person name="Hiltunen Thoren M."/>
            <person name="Johannesson H."/>
        </authorList>
    </citation>
    <scope>NUCLEOTIDE SEQUENCE</scope>
    <source>
        <strain evidence="2">CBS 990.96</strain>
    </source>
</reference>
<keyword evidence="1" id="KW-0472">Membrane</keyword>
<dbReference type="AlphaFoldDB" id="A0AAN7H395"/>
<feature type="transmembrane region" description="Helical" evidence="1">
    <location>
        <begin position="62"/>
        <end position="87"/>
    </location>
</feature>
<dbReference type="Proteomes" id="UP001301958">
    <property type="component" value="Unassembled WGS sequence"/>
</dbReference>
<proteinExistence type="predicted"/>
<dbReference type="EMBL" id="MU865296">
    <property type="protein sequence ID" value="KAK4230883.1"/>
    <property type="molecule type" value="Genomic_DNA"/>
</dbReference>
<comment type="caution">
    <text evidence="2">The sequence shown here is derived from an EMBL/GenBank/DDBJ whole genome shotgun (WGS) entry which is preliminary data.</text>
</comment>
<keyword evidence="3" id="KW-1185">Reference proteome</keyword>
<evidence type="ECO:0000256" key="1">
    <source>
        <dbReference type="SAM" id="Phobius"/>
    </source>
</evidence>